<evidence type="ECO:0000313" key="4">
    <source>
        <dbReference type="Proteomes" id="UP000290759"/>
    </source>
</evidence>
<dbReference type="Gene3D" id="3.10.450.50">
    <property type="match status" value="1"/>
</dbReference>
<dbReference type="Pfam" id="PF14534">
    <property type="entry name" value="DUF4440"/>
    <property type="match status" value="1"/>
</dbReference>
<dbReference type="EMBL" id="QYBB01000012">
    <property type="protein sequence ID" value="RYC31682.1"/>
    <property type="molecule type" value="Genomic_DNA"/>
</dbReference>
<reference evidence="3 4" key="1">
    <citation type="submission" date="2018-12" db="EMBL/GenBank/DDBJ databases">
        <authorList>
            <person name="Grouzdev D.S."/>
            <person name="Krutkina M.S."/>
        </authorList>
    </citation>
    <scope>NUCLEOTIDE SEQUENCE [LARGE SCALE GENOMIC DNA]</scope>
    <source>
        <strain evidence="3 4">RmlP026</strain>
    </source>
</reference>
<dbReference type="OrthoDB" id="9814425at2"/>
<evidence type="ECO:0000256" key="1">
    <source>
        <dbReference type="SAM" id="MobiDB-lite"/>
    </source>
</evidence>
<protein>
    <submittedName>
        <fullName evidence="3">Nuclear transport factor 2 family protein</fullName>
    </submittedName>
</protein>
<gene>
    <name evidence="3" type="ORF">D3273_12450</name>
</gene>
<organism evidence="3 4">
    <name type="scientific">Lichenibacterium minor</name>
    <dbReference type="NCBI Taxonomy" id="2316528"/>
    <lineage>
        <taxon>Bacteria</taxon>
        <taxon>Pseudomonadati</taxon>
        <taxon>Pseudomonadota</taxon>
        <taxon>Alphaproteobacteria</taxon>
        <taxon>Hyphomicrobiales</taxon>
        <taxon>Lichenihabitantaceae</taxon>
        <taxon>Lichenibacterium</taxon>
    </lineage>
</organism>
<dbReference type="SUPFAM" id="SSF54427">
    <property type="entry name" value="NTF2-like"/>
    <property type="match status" value="1"/>
</dbReference>
<reference evidence="3 4" key="2">
    <citation type="submission" date="2019-02" db="EMBL/GenBank/DDBJ databases">
        <title>'Lichenibacterium ramalinii' gen. nov. sp. nov., 'Lichenibacterium minor' gen. nov. sp. nov.</title>
        <authorList>
            <person name="Pankratov T."/>
        </authorList>
    </citation>
    <scope>NUCLEOTIDE SEQUENCE [LARGE SCALE GENOMIC DNA]</scope>
    <source>
        <strain evidence="3 4">RmlP026</strain>
    </source>
</reference>
<dbReference type="Proteomes" id="UP000290759">
    <property type="component" value="Unassembled WGS sequence"/>
</dbReference>
<feature type="compositionally biased region" description="Gly residues" evidence="1">
    <location>
        <begin position="260"/>
        <end position="281"/>
    </location>
</feature>
<feature type="domain" description="DUF4440" evidence="2">
    <location>
        <begin position="79"/>
        <end position="178"/>
    </location>
</feature>
<feature type="compositionally biased region" description="Gly residues" evidence="1">
    <location>
        <begin position="212"/>
        <end position="253"/>
    </location>
</feature>
<dbReference type="AlphaFoldDB" id="A0A4Q2U5I9"/>
<name>A0A4Q2U5I9_9HYPH</name>
<dbReference type="InterPro" id="IPR027843">
    <property type="entry name" value="DUF4440"/>
</dbReference>
<sequence>MLTWMVTPVLAWVSRRKRILAGSRGRRSCRVDPTPLMRGSLRRRKAGEPGRAGKRWCATDEDHTMTGDKQHDATTEFNEALAAGFAANNFDAIGPFYTEDATLLPPRGKPLDGRAAASAFWASVANRFKSVAFTTVAVKDLGDAARRETGTYVMGGEAQAAEGKYVFVWQLVDGEWQIESAIWNRGGDGSAARRQGQGQAQGQGQGQRRPGAGQGGGYRRGGGGGGQGAGAGQGGYRQGPGAGGSGYRAGGGRPSFQAGGAAGGRRGGGGHQDGGAGGGSLYDGDAGLYSNPKG</sequence>
<comment type="caution">
    <text evidence="3">The sequence shown here is derived from an EMBL/GenBank/DDBJ whole genome shotgun (WGS) entry which is preliminary data.</text>
</comment>
<accession>A0A4Q2U5I9</accession>
<feature type="compositionally biased region" description="Low complexity" evidence="1">
    <location>
        <begin position="282"/>
        <end position="294"/>
    </location>
</feature>
<feature type="region of interest" description="Disordered" evidence="1">
    <location>
        <begin position="186"/>
        <end position="294"/>
    </location>
</feature>
<evidence type="ECO:0000313" key="3">
    <source>
        <dbReference type="EMBL" id="RYC31682.1"/>
    </source>
</evidence>
<keyword evidence="4" id="KW-1185">Reference proteome</keyword>
<proteinExistence type="predicted"/>
<dbReference type="CDD" id="cd00531">
    <property type="entry name" value="NTF2_like"/>
    <property type="match status" value="1"/>
</dbReference>
<evidence type="ECO:0000259" key="2">
    <source>
        <dbReference type="Pfam" id="PF14534"/>
    </source>
</evidence>
<dbReference type="InterPro" id="IPR032710">
    <property type="entry name" value="NTF2-like_dom_sf"/>
</dbReference>